<dbReference type="EMBL" id="LR593887">
    <property type="protein sequence ID" value="VTS08338.1"/>
    <property type="molecule type" value="Genomic_DNA"/>
</dbReference>
<keyword evidence="2" id="KW-1185">Reference proteome</keyword>
<dbReference type="InterPro" id="IPR009057">
    <property type="entry name" value="Homeodomain-like_sf"/>
</dbReference>
<sequence>MNESKDLLDQLLELSPERKRQFIQYLTAGVPEFHRGYDRSYTMVVEERDFPSIVQTPDVCGGDARLIRTRIPIWLLEQMRQAGFSESKILESYPTLTARDLAEAWEYVMIHRDEIQKAIQENQLD</sequence>
<dbReference type="RefSeq" id="WP_162660557.1">
    <property type="nucleotide sequence ID" value="NZ_LR593887.1"/>
</dbReference>
<dbReference type="InParanoid" id="A0A6C2YVT1"/>
<protein>
    <recommendedName>
        <fullName evidence="3">DUF433 domain-containing protein</fullName>
    </recommendedName>
</protein>
<dbReference type="InterPro" id="IPR007367">
    <property type="entry name" value="DUF433"/>
</dbReference>
<accession>A0A6C2YVT1</accession>
<dbReference type="InterPro" id="IPR036388">
    <property type="entry name" value="WH-like_DNA-bd_sf"/>
</dbReference>
<dbReference type="Gene3D" id="1.10.10.10">
    <property type="entry name" value="Winged helix-like DNA-binding domain superfamily/Winged helix DNA-binding domain"/>
    <property type="match status" value="1"/>
</dbReference>
<evidence type="ECO:0000313" key="1">
    <source>
        <dbReference type="EMBL" id="VIP05491.1"/>
    </source>
</evidence>
<dbReference type="Proteomes" id="UP000464378">
    <property type="component" value="Chromosome"/>
</dbReference>
<dbReference type="EMBL" id="LR586016">
    <property type="protein sequence ID" value="VIP05491.1"/>
    <property type="molecule type" value="Genomic_DNA"/>
</dbReference>
<name>A0A6C2YVT1_9BACT</name>
<dbReference type="PANTHER" id="PTHR34849:SF4">
    <property type="entry name" value="SLR1209 PROTEIN"/>
    <property type="match status" value="1"/>
</dbReference>
<dbReference type="Pfam" id="PF04255">
    <property type="entry name" value="DUF433"/>
    <property type="match status" value="1"/>
</dbReference>
<dbReference type="KEGG" id="tim:GMBLW1_37020"/>
<proteinExistence type="predicted"/>
<dbReference type="AlphaFoldDB" id="A0A6C2YVT1"/>
<dbReference type="SUPFAM" id="SSF46689">
    <property type="entry name" value="Homeodomain-like"/>
    <property type="match status" value="1"/>
</dbReference>
<organism evidence="1">
    <name type="scientific">Tuwongella immobilis</name>
    <dbReference type="NCBI Taxonomy" id="692036"/>
    <lineage>
        <taxon>Bacteria</taxon>
        <taxon>Pseudomonadati</taxon>
        <taxon>Planctomycetota</taxon>
        <taxon>Planctomycetia</taxon>
        <taxon>Gemmatales</taxon>
        <taxon>Gemmataceae</taxon>
        <taxon>Tuwongella</taxon>
    </lineage>
</organism>
<evidence type="ECO:0000313" key="2">
    <source>
        <dbReference type="Proteomes" id="UP000464378"/>
    </source>
</evidence>
<gene>
    <name evidence="1" type="ORF">GMBLW1_37020</name>
</gene>
<dbReference type="PANTHER" id="PTHR34849">
    <property type="entry name" value="SSL5025 PROTEIN"/>
    <property type="match status" value="1"/>
</dbReference>
<evidence type="ECO:0008006" key="3">
    <source>
        <dbReference type="Google" id="ProtNLM"/>
    </source>
</evidence>
<reference evidence="1" key="1">
    <citation type="submission" date="2019-04" db="EMBL/GenBank/DDBJ databases">
        <authorList>
            <consortium name="Science for Life Laboratories"/>
        </authorList>
    </citation>
    <scope>NUCLEOTIDE SEQUENCE</scope>
    <source>
        <strain evidence="1">MBLW1</strain>
    </source>
</reference>